<reference evidence="1 2" key="1">
    <citation type="submission" date="2015-06" db="EMBL/GenBank/DDBJ databases">
        <title>Improved classification and identification of acetic acid bacteria using matrix-assisted laser desorption/ionization time-of-flight mass spectrometry; Gluconobacter nephelii and Gluconobacter uchimurae are later heterotypic synonyms of Gluconobacter japonicus and Gluconobacter oxydans, respectively.</title>
        <authorList>
            <person name="Li L."/>
            <person name="Cleenwerck I."/>
            <person name="De Vuyst L."/>
            <person name="Vandamme P."/>
        </authorList>
    </citation>
    <scope>NUCLEOTIDE SEQUENCE [LARGE SCALE GENOMIC DNA]</scope>
    <source>
        <strain evidence="1 2">LMG 1764</strain>
    </source>
</reference>
<dbReference type="InterPro" id="IPR003749">
    <property type="entry name" value="ThiS/MoaD-like"/>
</dbReference>
<organism evidence="1 2">
    <name type="scientific">Gluconobacter potus</name>
    <dbReference type="NCBI Taxonomy" id="2724927"/>
    <lineage>
        <taxon>Bacteria</taxon>
        <taxon>Pseudomonadati</taxon>
        <taxon>Pseudomonadota</taxon>
        <taxon>Alphaproteobacteria</taxon>
        <taxon>Acetobacterales</taxon>
        <taxon>Acetobacteraceae</taxon>
        <taxon>Gluconobacter</taxon>
    </lineage>
</organism>
<dbReference type="PANTHER" id="PTHR34472:SF1">
    <property type="entry name" value="SULFUR CARRIER PROTEIN THIS"/>
    <property type="match status" value="1"/>
</dbReference>
<evidence type="ECO:0000313" key="2">
    <source>
        <dbReference type="Proteomes" id="UP000075573"/>
    </source>
</evidence>
<dbReference type="PATRIC" id="fig|442.7.peg.1034"/>
<dbReference type="InterPro" id="IPR010035">
    <property type="entry name" value="Thi_S"/>
</dbReference>
<dbReference type="SUPFAM" id="SSF54285">
    <property type="entry name" value="MoaD/ThiS"/>
    <property type="match status" value="1"/>
</dbReference>
<accession>A0A149QRI5</accession>
<dbReference type="InterPro" id="IPR016155">
    <property type="entry name" value="Mopterin_synth/thiamin_S_b"/>
</dbReference>
<dbReference type="PANTHER" id="PTHR34472">
    <property type="entry name" value="SULFUR CARRIER PROTEIN THIS"/>
    <property type="match status" value="1"/>
</dbReference>
<dbReference type="RefSeq" id="WP_062497621.1">
    <property type="nucleotide sequence ID" value="NZ_LHZB01000119.1"/>
</dbReference>
<evidence type="ECO:0000313" key="1">
    <source>
        <dbReference type="EMBL" id="KXU99928.1"/>
    </source>
</evidence>
<dbReference type="EMBL" id="LHZB01000119">
    <property type="protein sequence ID" value="KXU99928.1"/>
    <property type="molecule type" value="Genomic_DNA"/>
</dbReference>
<protein>
    <submittedName>
        <fullName evidence="1">Thiamin biosynthesis protein sulfur carrier ThiS</fullName>
    </submittedName>
</protein>
<gene>
    <name evidence="1" type="ORF">AD929_14420</name>
</gene>
<dbReference type="Gene3D" id="3.10.20.30">
    <property type="match status" value="1"/>
</dbReference>
<dbReference type="NCBIfam" id="TIGR01683">
    <property type="entry name" value="thiS"/>
    <property type="match status" value="1"/>
</dbReference>
<comment type="caution">
    <text evidence="1">The sequence shown here is derived from an EMBL/GenBank/DDBJ whole genome shotgun (WGS) entry which is preliminary data.</text>
</comment>
<dbReference type="CDD" id="cd00565">
    <property type="entry name" value="Ubl_ThiS"/>
    <property type="match status" value="1"/>
</dbReference>
<dbReference type="InterPro" id="IPR012675">
    <property type="entry name" value="Beta-grasp_dom_sf"/>
</dbReference>
<dbReference type="Proteomes" id="UP000075573">
    <property type="component" value="Unassembled WGS sequence"/>
</dbReference>
<dbReference type="AlphaFoldDB" id="A0A149QRI5"/>
<proteinExistence type="predicted"/>
<dbReference type="Pfam" id="PF02597">
    <property type="entry name" value="ThiS"/>
    <property type="match status" value="1"/>
</dbReference>
<sequence>MRIDLNGQTIETQARTLADLLTEQGFETPCVATAVNGDFIARTLRSGTPLSDGVKVEVLSPMQGG</sequence>
<name>A0A149QRI5_9PROT</name>